<name>A0ACB6QWG9_9PLEO</name>
<sequence length="546" mass="61443">MGNEHLLSVFTALLISIILGYYYSTDDNFLNARPEARSFILAVGVPILTHSLVVAAYRSIWHPLAKYPGPWWATLTDWYSVYHIIKGDRHIDFYRLHERYGKIVRFGPDRISIRSAAALKDIYSVSSNVKRSKVYASTAHFFGGTPSSNTTPDMKEHAFRRRVNVRALNPTNIKAMEEQILKNIRYFCDHLMDANKEEWSSPRNMSELVGYLVSDIMGDITFSKSWEVQQKPDNRDILTSLPQAVAGIHLVGYMPGIVTFKLDKIFFRTLVAGINRFTGLSASIFQWRFAQKGCNDFFSALLQAKDEKTGKGFSTNQLVSEAGLLTIAGSDTTVTATTGVFFYLVNYSTSLSRLEKEIRSSFSGVEEIRIGPQLASCHYLLACIEESLRMSPPVGSTLMREVLPGGLTVDGDWFPPGTDLAVPHYALHHDESYFPKSFLFKPERWLSGSPRDRKSSTIDSTAASAFTAFGTGRTSCIGKYLAYQEISLVVARTVWLFDMRLQPGSTLGQGSKSMGPGRERKKEFQTWDKFVSIHNGPMVQFKRREL</sequence>
<accession>A0ACB6QWG9</accession>
<dbReference type="EMBL" id="MU003508">
    <property type="protein sequence ID" value="KAF2470541.1"/>
    <property type="molecule type" value="Genomic_DNA"/>
</dbReference>
<organism evidence="1 2">
    <name type="scientific">Lindgomyces ingoldianus</name>
    <dbReference type="NCBI Taxonomy" id="673940"/>
    <lineage>
        <taxon>Eukaryota</taxon>
        <taxon>Fungi</taxon>
        <taxon>Dikarya</taxon>
        <taxon>Ascomycota</taxon>
        <taxon>Pezizomycotina</taxon>
        <taxon>Dothideomycetes</taxon>
        <taxon>Pleosporomycetidae</taxon>
        <taxon>Pleosporales</taxon>
        <taxon>Lindgomycetaceae</taxon>
        <taxon>Lindgomyces</taxon>
    </lineage>
</organism>
<evidence type="ECO:0000313" key="1">
    <source>
        <dbReference type="EMBL" id="KAF2470541.1"/>
    </source>
</evidence>
<proteinExistence type="predicted"/>
<keyword evidence="2" id="KW-1185">Reference proteome</keyword>
<comment type="caution">
    <text evidence="1">The sequence shown here is derived from an EMBL/GenBank/DDBJ whole genome shotgun (WGS) entry which is preliminary data.</text>
</comment>
<gene>
    <name evidence="1" type="ORF">BDR25DRAFT_334522</name>
</gene>
<reference evidence="1" key="1">
    <citation type="journal article" date="2020" name="Stud. Mycol.">
        <title>101 Dothideomycetes genomes: a test case for predicting lifestyles and emergence of pathogens.</title>
        <authorList>
            <person name="Haridas S."/>
            <person name="Albert R."/>
            <person name="Binder M."/>
            <person name="Bloem J."/>
            <person name="Labutti K."/>
            <person name="Salamov A."/>
            <person name="Andreopoulos B."/>
            <person name="Baker S."/>
            <person name="Barry K."/>
            <person name="Bills G."/>
            <person name="Bluhm B."/>
            <person name="Cannon C."/>
            <person name="Castanera R."/>
            <person name="Culley D."/>
            <person name="Daum C."/>
            <person name="Ezra D."/>
            <person name="Gonzalez J."/>
            <person name="Henrissat B."/>
            <person name="Kuo A."/>
            <person name="Liang C."/>
            <person name="Lipzen A."/>
            <person name="Lutzoni F."/>
            <person name="Magnuson J."/>
            <person name="Mondo S."/>
            <person name="Nolan M."/>
            <person name="Ohm R."/>
            <person name="Pangilinan J."/>
            <person name="Park H.-J."/>
            <person name="Ramirez L."/>
            <person name="Alfaro M."/>
            <person name="Sun H."/>
            <person name="Tritt A."/>
            <person name="Yoshinaga Y."/>
            <person name="Zwiers L.-H."/>
            <person name="Turgeon B."/>
            <person name="Goodwin S."/>
            <person name="Spatafora J."/>
            <person name="Crous P."/>
            <person name="Grigoriev I."/>
        </authorList>
    </citation>
    <scope>NUCLEOTIDE SEQUENCE</scope>
    <source>
        <strain evidence="1">ATCC 200398</strain>
    </source>
</reference>
<dbReference type="Proteomes" id="UP000799755">
    <property type="component" value="Unassembled WGS sequence"/>
</dbReference>
<protein>
    <submittedName>
        <fullName evidence="1">Benzoate 4-monooxygenase cytochrome-like protein P450</fullName>
    </submittedName>
</protein>
<evidence type="ECO:0000313" key="2">
    <source>
        <dbReference type="Proteomes" id="UP000799755"/>
    </source>
</evidence>